<sequence length="147" mass="16345">MPSAPQNGSFTDLYVEIQQFYACQVQHLDALRAEEFAATFASDGVFHHSVDAPPAKGPGEIAAAIRAHQEHRYGSDPAQRRHWFNMLQVMPQDDGSIVTEYYALVLVTRPGDPVAVTAPACFVRDVLVRESGRLLNRERTVVADHTR</sequence>
<dbReference type="Pfam" id="PF13577">
    <property type="entry name" value="SnoaL_4"/>
    <property type="match status" value="1"/>
</dbReference>
<dbReference type="InterPro" id="IPR037401">
    <property type="entry name" value="SnoaL-like"/>
</dbReference>
<comment type="caution">
    <text evidence="2">The sequence shown here is derived from an EMBL/GenBank/DDBJ whole genome shotgun (WGS) entry which is preliminary data.</text>
</comment>
<dbReference type="InterPro" id="IPR032710">
    <property type="entry name" value="NTF2-like_dom_sf"/>
</dbReference>
<protein>
    <recommendedName>
        <fullName evidence="1">SnoaL-like domain-containing protein</fullName>
    </recommendedName>
</protein>
<evidence type="ECO:0000313" key="2">
    <source>
        <dbReference type="EMBL" id="PRH80509.1"/>
    </source>
</evidence>
<keyword evidence="3" id="KW-1185">Reference proteome</keyword>
<accession>A0A2S9Q1G1</accession>
<evidence type="ECO:0000259" key="1">
    <source>
        <dbReference type="Pfam" id="PF13577"/>
    </source>
</evidence>
<name>A0A2S9Q1G1_9ACTN</name>
<dbReference type="EMBL" id="PVLV01000053">
    <property type="protein sequence ID" value="PRH80509.1"/>
    <property type="molecule type" value="Genomic_DNA"/>
</dbReference>
<dbReference type="Gene3D" id="3.10.450.50">
    <property type="match status" value="1"/>
</dbReference>
<dbReference type="Proteomes" id="UP000239322">
    <property type="component" value="Unassembled WGS sequence"/>
</dbReference>
<dbReference type="SUPFAM" id="SSF54427">
    <property type="entry name" value="NTF2-like"/>
    <property type="match status" value="1"/>
</dbReference>
<proteinExistence type="predicted"/>
<gene>
    <name evidence="2" type="ORF">C6N75_03900</name>
</gene>
<organism evidence="2 3">
    <name type="scientific">Streptomyces solincola</name>
    <dbReference type="NCBI Taxonomy" id="2100817"/>
    <lineage>
        <taxon>Bacteria</taxon>
        <taxon>Bacillati</taxon>
        <taxon>Actinomycetota</taxon>
        <taxon>Actinomycetes</taxon>
        <taxon>Kitasatosporales</taxon>
        <taxon>Streptomycetaceae</taxon>
        <taxon>Streptomyces</taxon>
    </lineage>
</organism>
<dbReference type="OrthoDB" id="9130903at2"/>
<reference evidence="2 3" key="1">
    <citation type="submission" date="2018-03" db="EMBL/GenBank/DDBJ databases">
        <title>Novel Streptomyces sp. from soil.</title>
        <authorList>
            <person name="Tan G.Y.A."/>
            <person name="Lee Z.Y."/>
        </authorList>
    </citation>
    <scope>NUCLEOTIDE SEQUENCE [LARGE SCALE GENOMIC DNA]</scope>
    <source>
        <strain evidence="2 3">ST5x</strain>
    </source>
</reference>
<evidence type="ECO:0000313" key="3">
    <source>
        <dbReference type="Proteomes" id="UP000239322"/>
    </source>
</evidence>
<feature type="domain" description="SnoaL-like" evidence="1">
    <location>
        <begin position="14"/>
        <end position="139"/>
    </location>
</feature>
<dbReference type="AlphaFoldDB" id="A0A2S9Q1G1"/>